<dbReference type="STRING" id="266117.Rxyl_2667"/>
<dbReference type="KEGG" id="rxy:Rxyl_2667"/>
<organism evidence="2 3">
    <name type="scientific">Rubrobacter xylanophilus (strain DSM 9941 / JCM 11954 / NBRC 16129 / PRD-1)</name>
    <dbReference type="NCBI Taxonomy" id="266117"/>
    <lineage>
        <taxon>Bacteria</taxon>
        <taxon>Bacillati</taxon>
        <taxon>Actinomycetota</taxon>
        <taxon>Rubrobacteria</taxon>
        <taxon>Rubrobacterales</taxon>
        <taxon>Rubrobacteraceae</taxon>
        <taxon>Rubrobacter</taxon>
    </lineage>
</organism>
<evidence type="ECO:0000313" key="2">
    <source>
        <dbReference type="EMBL" id="ABG05584.1"/>
    </source>
</evidence>
<keyword evidence="1" id="KW-0472">Membrane</keyword>
<accession>Q1ASP4</accession>
<dbReference type="Gene3D" id="1.25.40.10">
    <property type="entry name" value="Tetratricopeptide repeat domain"/>
    <property type="match status" value="1"/>
</dbReference>
<evidence type="ECO:0008006" key="4">
    <source>
        <dbReference type="Google" id="ProtNLM"/>
    </source>
</evidence>
<dbReference type="SUPFAM" id="SSF48371">
    <property type="entry name" value="ARM repeat"/>
    <property type="match status" value="1"/>
</dbReference>
<dbReference type="Gene3D" id="1.25.10.10">
    <property type="entry name" value="Leucine-rich Repeat Variant"/>
    <property type="match status" value="1"/>
</dbReference>
<keyword evidence="1" id="KW-0812">Transmembrane</keyword>
<dbReference type="Pfam" id="PF13646">
    <property type="entry name" value="HEAT_2"/>
    <property type="match status" value="1"/>
</dbReference>
<proteinExistence type="predicted"/>
<dbReference type="SUPFAM" id="SSF48452">
    <property type="entry name" value="TPR-like"/>
    <property type="match status" value="1"/>
</dbReference>
<feature type="transmembrane region" description="Helical" evidence="1">
    <location>
        <begin position="29"/>
        <end position="49"/>
    </location>
</feature>
<feature type="transmembrane region" description="Helical" evidence="1">
    <location>
        <begin position="61"/>
        <end position="83"/>
    </location>
</feature>
<dbReference type="RefSeq" id="WP_011565593.1">
    <property type="nucleotide sequence ID" value="NC_008148.1"/>
</dbReference>
<keyword evidence="1" id="KW-1133">Transmembrane helix</keyword>
<evidence type="ECO:0000313" key="3">
    <source>
        <dbReference type="Proteomes" id="UP000006637"/>
    </source>
</evidence>
<name>Q1ASP4_RUBXD</name>
<keyword evidence="3" id="KW-1185">Reference proteome</keyword>
<evidence type="ECO:0000256" key="1">
    <source>
        <dbReference type="SAM" id="Phobius"/>
    </source>
</evidence>
<dbReference type="Proteomes" id="UP000006637">
    <property type="component" value="Chromosome"/>
</dbReference>
<protein>
    <recommendedName>
        <fullName evidence="4">PBS lyase HEAT-like repeat</fullName>
    </recommendedName>
</protein>
<dbReference type="InterPro" id="IPR011990">
    <property type="entry name" value="TPR-like_helical_dom_sf"/>
</dbReference>
<sequence>MSPLLLLWLASFPLEVASGWLLLGGSPGRIAASLAAHAAASAAFGCSLLRAKGRGWPVVGWALSLLVFPLAGMLAAALAYLLAALPGPRRAPLPAPQEGGEGEEDPLSRARRVEVSLLEEREVEPVVDVLREEDPEAKRAAIERLALRRDSEAVRVLRGLLHDPSPEARLFASLTLSRLEDEIGKEILDAREGRERDPQDPEARERLADLYLEYALSGLLEGAARDYYLQMACREYEEALRAGAQRRRNALRLARAHLGLGEIAQAAGLLDELGSERPDDPEVHLLRMEAIFDFGDLRELGVYARRVLGRLPEGSEARELAAWWAGEARDGA</sequence>
<reference evidence="2 3" key="1">
    <citation type="submission" date="2006-06" db="EMBL/GenBank/DDBJ databases">
        <title>Complete sequence of Rubrobacter xylanophilus DSM 9941.</title>
        <authorList>
            <consortium name="US DOE Joint Genome Institute"/>
            <person name="Copeland A."/>
            <person name="Lucas S."/>
            <person name="Lapidus A."/>
            <person name="Barry K."/>
            <person name="Detter J.C."/>
            <person name="Glavina del Rio T."/>
            <person name="Hammon N."/>
            <person name="Israni S."/>
            <person name="Dalin E."/>
            <person name="Tice H."/>
            <person name="Pitluck S."/>
            <person name="Munk A.C."/>
            <person name="Brettin T."/>
            <person name="Bruce D."/>
            <person name="Han C."/>
            <person name="Tapia R."/>
            <person name="Gilna P."/>
            <person name="Schmutz J."/>
            <person name="Larimer F."/>
            <person name="Land M."/>
            <person name="Hauser L."/>
            <person name="Kyrpides N."/>
            <person name="Lykidis A."/>
            <person name="da Costa M.S."/>
            <person name="Rainey F.A."/>
            <person name="Empadinhas N."/>
            <person name="Jolivet E."/>
            <person name="Battista J.R."/>
            <person name="Richardson P."/>
        </authorList>
    </citation>
    <scope>NUCLEOTIDE SEQUENCE [LARGE SCALE GENOMIC DNA]</scope>
    <source>
        <strain evidence="3">DSM 9941 / NBRC 16129 / PRD-1</strain>
    </source>
</reference>
<dbReference type="OrthoDB" id="9838542at2"/>
<dbReference type="InterPro" id="IPR011989">
    <property type="entry name" value="ARM-like"/>
</dbReference>
<gene>
    <name evidence="2" type="ordered locus">Rxyl_2667</name>
</gene>
<dbReference type="Pfam" id="PF14559">
    <property type="entry name" value="TPR_19"/>
    <property type="match status" value="1"/>
</dbReference>
<dbReference type="HOGENOM" id="CLU_836469_0_0_11"/>
<dbReference type="InterPro" id="IPR016024">
    <property type="entry name" value="ARM-type_fold"/>
</dbReference>
<dbReference type="EMBL" id="CP000386">
    <property type="protein sequence ID" value="ABG05584.1"/>
    <property type="molecule type" value="Genomic_DNA"/>
</dbReference>
<dbReference type="AlphaFoldDB" id="Q1ASP4"/>